<protein>
    <recommendedName>
        <fullName evidence="4">HNH nuclease domain-containing protein</fullName>
    </recommendedName>
</protein>
<dbReference type="AlphaFoldDB" id="A0A2H3CCY2"/>
<reference evidence="3" key="1">
    <citation type="journal article" date="2017" name="Nat. Ecol. Evol.">
        <title>Genome expansion and lineage-specific genetic innovations in the forest pathogenic fungi Armillaria.</title>
        <authorList>
            <person name="Sipos G."/>
            <person name="Prasanna A.N."/>
            <person name="Walter M.C."/>
            <person name="O'Connor E."/>
            <person name="Balint B."/>
            <person name="Krizsan K."/>
            <person name="Kiss B."/>
            <person name="Hess J."/>
            <person name="Varga T."/>
            <person name="Slot J."/>
            <person name="Riley R."/>
            <person name="Boka B."/>
            <person name="Rigling D."/>
            <person name="Barry K."/>
            <person name="Lee J."/>
            <person name="Mihaltcheva S."/>
            <person name="LaButti K."/>
            <person name="Lipzen A."/>
            <person name="Waldron R."/>
            <person name="Moloney N.M."/>
            <person name="Sperisen C."/>
            <person name="Kredics L."/>
            <person name="Vagvoelgyi C."/>
            <person name="Patrignani A."/>
            <person name="Fitzpatrick D."/>
            <person name="Nagy I."/>
            <person name="Doyle S."/>
            <person name="Anderson J.B."/>
            <person name="Grigoriev I.V."/>
            <person name="Gueldener U."/>
            <person name="Muensterkoetter M."/>
            <person name="Nagy L.G."/>
        </authorList>
    </citation>
    <scope>NUCLEOTIDE SEQUENCE [LARGE SCALE GENOMIC DNA]</scope>
    <source>
        <strain evidence="3">Ar21-2</strain>
    </source>
</reference>
<sequence length="201" mass="22290">MPRAATLHPDALDGYNVCLGFEKLGEFQYVVSGKYDQTTLSEVSAPTGEIWEAGAHGARVHQSQRRLEQQGELAVLKSFGYTIEQLSGTKDHSLSNIITIQSDVHEWFTRLEIWFEKMPTTVSKQSHSIHRPRQREPPRSIRACTLLVPRSPNSFRAAEDMDKQDEGLGVLAENGSSALSGGTERRPVEEHGPTYAAGTKT</sequence>
<keyword evidence="3" id="KW-1185">Reference proteome</keyword>
<accession>A0A2H3CCY2</accession>
<feature type="compositionally biased region" description="Basic and acidic residues" evidence="1">
    <location>
        <begin position="183"/>
        <end position="192"/>
    </location>
</feature>
<evidence type="ECO:0000313" key="3">
    <source>
        <dbReference type="Proteomes" id="UP000217790"/>
    </source>
</evidence>
<feature type="region of interest" description="Disordered" evidence="1">
    <location>
        <begin position="154"/>
        <end position="201"/>
    </location>
</feature>
<dbReference type="STRING" id="47427.A0A2H3CCY2"/>
<dbReference type="OrthoDB" id="2104739at2759"/>
<evidence type="ECO:0000313" key="2">
    <source>
        <dbReference type="EMBL" id="PBK79720.1"/>
    </source>
</evidence>
<dbReference type="InParanoid" id="A0A2H3CCY2"/>
<evidence type="ECO:0008006" key="4">
    <source>
        <dbReference type="Google" id="ProtNLM"/>
    </source>
</evidence>
<name>A0A2H3CCY2_ARMGA</name>
<evidence type="ECO:0000256" key="1">
    <source>
        <dbReference type="SAM" id="MobiDB-lite"/>
    </source>
</evidence>
<dbReference type="Proteomes" id="UP000217790">
    <property type="component" value="Unassembled WGS sequence"/>
</dbReference>
<gene>
    <name evidence="2" type="ORF">ARMGADRAFT_1092847</name>
</gene>
<proteinExistence type="predicted"/>
<organism evidence="2 3">
    <name type="scientific">Armillaria gallica</name>
    <name type="common">Bulbous honey fungus</name>
    <name type="synonym">Armillaria bulbosa</name>
    <dbReference type="NCBI Taxonomy" id="47427"/>
    <lineage>
        <taxon>Eukaryota</taxon>
        <taxon>Fungi</taxon>
        <taxon>Dikarya</taxon>
        <taxon>Basidiomycota</taxon>
        <taxon>Agaricomycotina</taxon>
        <taxon>Agaricomycetes</taxon>
        <taxon>Agaricomycetidae</taxon>
        <taxon>Agaricales</taxon>
        <taxon>Marasmiineae</taxon>
        <taxon>Physalacriaceae</taxon>
        <taxon>Armillaria</taxon>
    </lineage>
</organism>
<feature type="compositionally biased region" description="Basic and acidic residues" evidence="1">
    <location>
        <begin position="157"/>
        <end position="166"/>
    </location>
</feature>
<dbReference type="EMBL" id="KZ293762">
    <property type="protein sequence ID" value="PBK79720.1"/>
    <property type="molecule type" value="Genomic_DNA"/>
</dbReference>